<sequence length="104" mass="11978">MLWSLRCSCNSHPTTTYQMTSPAREIAYNLPENMSDRVRPHGAARSCAVSPETIETITCLQHNDFSHYYEDSSIKTRSKAEWTPPPQWRLRYQTSPSNLSPNVF</sequence>
<keyword evidence="3" id="KW-1185">Reference proteome</keyword>
<evidence type="ECO:0000313" key="3">
    <source>
        <dbReference type="Proteomes" id="UP000186922"/>
    </source>
</evidence>
<evidence type="ECO:0000313" key="2">
    <source>
        <dbReference type="EMBL" id="GAV00446.1"/>
    </source>
</evidence>
<name>A0A1D1VI21_RAMVA</name>
<organism evidence="2 3">
    <name type="scientific">Ramazzottius varieornatus</name>
    <name type="common">Water bear</name>
    <name type="synonym">Tardigrade</name>
    <dbReference type="NCBI Taxonomy" id="947166"/>
    <lineage>
        <taxon>Eukaryota</taxon>
        <taxon>Metazoa</taxon>
        <taxon>Ecdysozoa</taxon>
        <taxon>Tardigrada</taxon>
        <taxon>Eutardigrada</taxon>
        <taxon>Parachela</taxon>
        <taxon>Hypsibioidea</taxon>
        <taxon>Ramazzottiidae</taxon>
        <taxon>Ramazzottius</taxon>
    </lineage>
</organism>
<accession>A0A1D1VI21</accession>
<dbReference type="AlphaFoldDB" id="A0A1D1VI21"/>
<gene>
    <name evidence="2" type="primary">RvY_11293-1</name>
    <name evidence="2" type="synonym">RvY_11293.1</name>
    <name evidence="2" type="ORF">RvY_11293</name>
</gene>
<feature type="region of interest" description="Disordered" evidence="1">
    <location>
        <begin position="73"/>
        <end position="104"/>
    </location>
</feature>
<feature type="compositionally biased region" description="Polar residues" evidence="1">
    <location>
        <begin position="92"/>
        <end position="104"/>
    </location>
</feature>
<comment type="caution">
    <text evidence="2">The sequence shown here is derived from an EMBL/GenBank/DDBJ whole genome shotgun (WGS) entry which is preliminary data.</text>
</comment>
<evidence type="ECO:0000256" key="1">
    <source>
        <dbReference type="SAM" id="MobiDB-lite"/>
    </source>
</evidence>
<dbReference type="Proteomes" id="UP000186922">
    <property type="component" value="Unassembled WGS sequence"/>
</dbReference>
<dbReference type="EMBL" id="BDGG01000006">
    <property type="protein sequence ID" value="GAV00446.1"/>
    <property type="molecule type" value="Genomic_DNA"/>
</dbReference>
<proteinExistence type="predicted"/>
<reference evidence="2 3" key="1">
    <citation type="journal article" date="2016" name="Nat. Commun.">
        <title>Extremotolerant tardigrade genome and improved radiotolerance of human cultured cells by tardigrade-unique protein.</title>
        <authorList>
            <person name="Hashimoto T."/>
            <person name="Horikawa D.D."/>
            <person name="Saito Y."/>
            <person name="Kuwahara H."/>
            <person name="Kozuka-Hata H."/>
            <person name="Shin-I T."/>
            <person name="Minakuchi Y."/>
            <person name="Ohishi K."/>
            <person name="Motoyama A."/>
            <person name="Aizu T."/>
            <person name="Enomoto A."/>
            <person name="Kondo K."/>
            <person name="Tanaka S."/>
            <person name="Hara Y."/>
            <person name="Koshikawa S."/>
            <person name="Sagara H."/>
            <person name="Miura T."/>
            <person name="Yokobori S."/>
            <person name="Miyagawa K."/>
            <person name="Suzuki Y."/>
            <person name="Kubo T."/>
            <person name="Oyama M."/>
            <person name="Kohara Y."/>
            <person name="Fujiyama A."/>
            <person name="Arakawa K."/>
            <person name="Katayama T."/>
            <person name="Toyoda A."/>
            <person name="Kunieda T."/>
        </authorList>
    </citation>
    <scope>NUCLEOTIDE SEQUENCE [LARGE SCALE GENOMIC DNA]</scope>
    <source>
        <strain evidence="2 3">YOKOZUNA-1</strain>
    </source>
</reference>
<protein>
    <submittedName>
        <fullName evidence="2">Uncharacterized protein</fullName>
    </submittedName>
</protein>